<evidence type="ECO:0000313" key="4">
    <source>
        <dbReference type="EMBL" id="JAG38588.1"/>
    </source>
</evidence>
<protein>
    <submittedName>
        <fullName evidence="3">Polycystic kidney disease protein 1-like 3</fullName>
    </submittedName>
</protein>
<name>A0A0A9Z000_LYGHE</name>
<organism evidence="3">
    <name type="scientific">Lygus hesperus</name>
    <name type="common">Western plant bug</name>
    <dbReference type="NCBI Taxonomy" id="30085"/>
    <lineage>
        <taxon>Eukaryota</taxon>
        <taxon>Metazoa</taxon>
        <taxon>Ecdysozoa</taxon>
        <taxon>Arthropoda</taxon>
        <taxon>Hexapoda</taxon>
        <taxon>Insecta</taxon>
        <taxon>Pterygota</taxon>
        <taxon>Neoptera</taxon>
        <taxon>Paraneoptera</taxon>
        <taxon>Hemiptera</taxon>
        <taxon>Heteroptera</taxon>
        <taxon>Panheteroptera</taxon>
        <taxon>Cimicomorpha</taxon>
        <taxon>Miridae</taxon>
        <taxon>Mirini</taxon>
        <taxon>Lygus</taxon>
    </lineage>
</organism>
<sequence>MSANMEDNMEVDEENMQIDEDPTVGELPMSTDEDSVQDAGAAMKVVDDAMASDSPDVDIALGPRAGSEGPTEMESDTIADEVSENPSVKTPEKTAENPTEESSDPHDNISFIESN</sequence>
<reference evidence="3" key="2">
    <citation type="submission" date="2014-07" db="EMBL/GenBank/DDBJ databases">
        <authorList>
            <person name="Hull J."/>
        </authorList>
    </citation>
    <scope>NUCLEOTIDE SEQUENCE</scope>
</reference>
<gene>
    <name evidence="3" type="primary">Pkd1l3_2</name>
    <name evidence="2" type="synonym">Pkd1l3_0</name>
    <name evidence="4" type="synonym">Pkd1l3_1</name>
    <name evidence="2" type="ORF">CM83_41155</name>
    <name evidence="3" type="ORF">CM83_41156</name>
    <name evidence="4" type="ORF">CM83_41157</name>
</gene>
<reference evidence="5" key="3">
    <citation type="submission" date="2014-09" db="EMBL/GenBank/DDBJ databases">
        <authorList>
            <person name="Magalhaes I.L.F."/>
            <person name="Oliveira U."/>
            <person name="Santos F.R."/>
            <person name="Vidigal T.H.D.A."/>
            <person name="Brescovit A.D."/>
            <person name="Santos A.J."/>
        </authorList>
    </citation>
    <scope>NUCLEOTIDE SEQUENCE</scope>
</reference>
<accession>A0A0A9Z000</accession>
<dbReference type="EMBL" id="GBHO01005016">
    <property type="protein sequence ID" value="JAG38588.1"/>
    <property type="molecule type" value="Transcribed_RNA"/>
</dbReference>
<dbReference type="EMBL" id="GBHO01005017">
    <property type="protein sequence ID" value="JAG38587.1"/>
    <property type="molecule type" value="Transcribed_RNA"/>
</dbReference>
<dbReference type="EMBL" id="GBRD01015354">
    <property type="protein sequence ID" value="JAG50472.1"/>
    <property type="molecule type" value="Transcribed_RNA"/>
</dbReference>
<feature type="compositionally biased region" description="Acidic residues" evidence="1">
    <location>
        <begin position="71"/>
        <end position="83"/>
    </location>
</feature>
<feature type="compositionally biased region" description="Acidic residues" evidence="1">
    <location>
        <begin position="7"/>
        <end position="23"/>
    </location>
</feature>
<proteinExistence type="predicted"/>
<dbReference type="AlphaFoldDB" id="A0A0A9Z000"/>
<dbReference type="EMBL" id="GBHO01005018">
    <property type="protein sequence ID" value="JAG38586.1"/>
    <property type="molecule type" value="Transcribed_RNA"/>
</dbReference>
<evidence type="ECO:0000313" key="3">
    <source>
        <dbReference type="EMBL" id="JAG38587.1"/>
    </source>
</evidence>
<evidence type="ECO:0000313" key="2">
    <source>
        <dbReference type="EMBL" id="JAG38586.1"/>
    </source>
</evidence>
<evidence type="ECO:0000256" key="1">
    <source>
        <dbReference type="SAM" id="MobiDB-lite"/>
    </source>
</evidence>
<feature type="region of interest" description="Disordered" evidence="1">
    <location>
        <begin position="1"/>
        <end position="37"/>
    </location>
</feature>
<reference evidence="3" key="1">
    <citation type="journal article" date="2014" name="PLoS ONE">
        <title>Transcriptome-Based Identification of ABC Transporters in the Western Tarnished Plant Bug Lygus hesperus.</title>
        <authorList>
            <person name="Hull J.J."/>
            <person name="Chaney K."/>
            <person name="Geib S.M."/>
            <person name="Fabrick J.A."/>
            <person name="Brent C.S."/>
            <person name="Walsh D."/>
            <person name="Lavine L.C."/>
        </authorList>
    </citation>
    <scope>NUCLEOTIDE SEQUENCE</scope>
</reference>
<evidence type="ECO:0000313" key="5">
    <source>
        <dbReference type="EMBL" id="JAG50472.1"/>
    </source>
</evidence>
<feature type="region of interest" description="Disordered" evidence="1">
    <location>
        <begin position="50"/>
        <end position="115"/>
    </location>
</feature>